<evidence type="ECO:0000313" key="2">
    <source>
        <dbReference type="Proteomes" id="UP001732700"/>
    </source>
</evidence>
<dbReference type="EnsemblPlants" id="AVESA.00010b.r2.7AG1209680.1">
    <property type="protein sequence ID" value="AVESA.00010b.r2.7AG1209680.1.CDS"/>
    <property type="gene ID" value="AVESA.00010b.r2.7AG1209680"/>
</dbReference>
<reference evidence="1" key="2">
    <citation type="submission" date="2025-09" db="UniProtKB">
        <authorList>
            <consortium name="EnsemblPlants"/>
        </authorList>
    </citation>
    <scope>IDENTIFICATION</scope>
</reference>
<keyword evidence="2" id="KW-1185">Reference proteome</keyword>
<accession>A0ACD5ZT50</accession>
<protein>
    <submittedName>
        <fullName evidence="1">Uncharacterized protein</fullName>
    </submittedName>
</protein>
<sequence>MPTQETNTTSGHPAIIDEEARIRAKLRLFRRLEDNIFHNFGAIEISPGLSQILRPPLELAKSLAAGVNPELVGLFFSFCLSSDHQCSACRLAPPAAPLAIEEEEEEDPEELVFEDGSSEEGAQLSQALDGMDGNLQAADDDGFIPLVDAADYLPAPDDQLVLPDAEDLEEPQRPDYIDVFMPFINMAHFDNLAFAFLNPSLENPDNFIYQAADLGCGPDRVSLFPSYRGARLAVFSSPYDRENAVHNGPFLGREATVFFECHDESDNRFLFEHDALAALSIEDFPLEHWNREHIIHSSTPMPIPTSLILSASQATGSIGKVDIIGFDDLAPGSGHSFGPDSDPVPEAFSSDDEHQIVEIEGGAGYAEVLQALGAPLPLVDHAEPSSAEPAAALSAVSQALVAAPDMPMAIGDPLRSKPKSVVFKLYLGFFDVHVLGSLGEQAFFRLPMRPLSPDPGCKGLMVVNLATASVGLISSIAMIGPLNRLTLTVDVLVRGRPTEPALAVPIPFATELALGHDAHLPLVPDVVPVAASLIAAQASADARPLAAAPGAPTTAIHALALEVTPVLPTVWQAISPPPRPRCSSRLASMEPSTFVSIVDKGSMRKKDLMEGTAQPKGRKGELNAHDLLAVAVEAHGPLLDQDIQSST</sequence>
<dbReference type="Proteomes" id="UP001732700">
    <property type="component" value="Chromosome 7A"/>
</dbReference>
<evidence type="ECO:0000313" key="1">
    <source>
        <dbReference type="EnsemblPlants" id="AVESA.00010b.r2.7AG1209680.1.CDS"/>
    </source>
</evidence>
<proteinExistence type="predicted"/>
<reference evidence="1" key="1">
    <citation type="submission" date="2021-05" db="EMBL/GenBank/DDBJ databases">
        <authorList>
            <person name="Scholz U."/>
            <person name="Mascher M."/>
            <person name="Fiebig A."/>
        </authorList>
    </citation>
    <scope>NUCLEOTIDE SEQUENCE [LARGE SCALE GENOMIC DNA]</scope>
</reference>
<organism evidence="1 2">
    <name type="scientific">Avena sativa</name>
    <name type="common">Oat</name>
    <dbReference type="NCBI Taxonomy" id="4498"/>
    <lineage>
        <taxon>Eukaryota</taxon>
        <taxon>Viridiplantae</taxon>
        <taxon>Streptophyta</taxon>
        <taxon>Embryophyta</taxon>
        <taxon>Tracheophyta</taxon>
        <taxon>Spermatophyta</taxon>
        <taxon>Magnoliopsida</taxon>
        <taxon>Liliopsida</taxon>
        <taxon>Poales</taxon>
        <taxon>Poaceae</taxon>
        <taxon>BOP clade</taxon>
        <taxon>Pooideae</taxon>
        <taxon>Poodae</taxon>
        <taxon>Poeae</taxon>
        <taxon>Poeae Chloroplast Group 1 (Aveneae type)</taxon>
        <taxon>Aveninae</taxon>
        <taxon>Avena</taxon>
    </lineage>
</organism>
<name>A0ACD5ZT50_AVESA</name>